<feature type="compositionally biased region" description="Low complexity" evidence="1">
    <location>
        <begin position="124"/>
        <end position="140"/>
    </location>
</feature>
<feature type="compositionally biased region" description="Polar residues" evidence="1">
    <location>
        <begin position="100"/>
        <end position="123"/>
    </location>
</feature>
<evidence type="ECO:0000256" key="1">
    <source>
        <dbReference type="SAM" id="MobiDB-lite"/>
    </source>
</evidence>
<reference evidence="3" key="1">
    <citation type="submission" date="2017-01" db="EMBL/GenBank/DDBJ databases">
        <title>Comparative genomics of anhydrobiosis in the tardigrade Hypsibius dujardini.</title>
        <authorList>
            <person name="Yoshida Y."/>
            <person name="Koutsovoulos G."/>
            <person name="Laetsch D."/>
            <person name="Stevens L."/>
            <person name="Kumar S."/>
            <person name="Horikawa D."/>
            <person name="Ishino K."/>
            <person name="Komine S."/>
            <person name="Tomita M."/>
            <person name="Blaxter M."/>
            <person name="Arakawa K."/>
        </authorList>
    </citation>
    <scope>NUCLEOTIDE SEQUENCE [LARGE SCALE GENOMIC DNA]</scope>
    <source>
        <strain evidence="3">Z151</strain>
    </source>
</reference>
<feature type="compositionally biased region" description="Polar residues" evidence="1">
    <location>
        <begin position="57"/>
        <end position="79"/>
    </location>
</feature>
<comment type="caution">
    <text evidence="2">The sequence shown here is derived from an EMBL/GenBank/DDBJ whole genome shotgun (WGS) entry which is preliminary data.</text>
</comment>
<gene>
    <name evidence="2" type="ORF">BV898_07621</name>
</gene>
<name>A0A1W0WT83_HYPEX</name>
<feature type="region of interest" description="Disordered" evidence="1">
    <location>
        <begin position="36"/>
        <end position="184"/>
    </location>
</feature>
<feature type="compositionally biased region" description="Low complexity" evidence="1">
    <location>
        <begin position="161"/>
        <end position="179"/>
    </location>
</feature>
<dbReference type="Proteomes" id="UP000192578">
    <property type="component" value="Unassembled WGS sequence"/>
</dbReference>
<feature type="region of interest" description="Disordered" evidence="1">
    <location>
        <begin position="234"/>
        <end position="271"/>
    </location>
</feature>
<feature type="compositionally biased region" description="Acidic residues" evidence="1">
    <location>
        <begin position="41"/>
        <end position="50"/>
    </location>
</feature>
<sequence>MGRLFSSCWGDPKIVILFVCAVVLILPSVVSRRIGGAAEDSPVDTAEDADNPVLRSDPSSGSRQRYSDRTYGSSAATGTGSNRRSSSYSSFGSSYERSQPSRYTDTAYGSSYQTARPYTRSPNSESYRTYQRTTSRYSSSRYDDRSDSSWSSSQFGRSDASEGSSNSRRTGSGGNARSSIFSDTRSSYAEDYRATIPSYSNNRYQYATTTKKPSSFGSIFSSLKGLLGSPAKAGSGTSNAQRFGSAEGSPLYAGESSAGMGTSAGSGSSNGGLSGTFSKYSKYIGPAMKYGGKLAGMLYKKFGSSKDKPITTAGGLGAIAGLGTAQAYGPSDETLSSVSDRDRGTQRLLDHPPSVRDGVSDRYDSSSSDSRRPPAVRDALVSDAPTYVPYTMAPTTRRPVTSRESAANINDSSVDPCVLMRWNRELPFTEIPRMTIGFLANDSVSGDSIAAKSQFLKEFFSMTRAAFGTGDPSFDAFAVPNDTNWEVCQLRSPGRRSQSSDFTFVPGPAAGSTKCLIATRMKIEIAECGQNIRSTEPEEAVEIVYTAIDRISDLYTNDSAESSNVFRDLVRASALCSAVPSIETCLNFALSAEDFWSLKNPVAIFSNEEVCRRFLQPNKQRCLDAAKSLPERNACGLRELTTIIAFARQFFLCASV</sequence>
<feature type="compositionally biased region" description="Low complexity" evidence="1">
    <location>
        <begin position="80"/>
        <end position="98"/>
    </location>
</feature>
<protein>
    <submittedName>
        <fullName evidence="2">Uncharacterized protein</fullName>
    </submittedName>
</protein>
<organism evidence="2 3">
    <name type="scientific">Hypsibius exemplaris</name>
    <name type="common">Freshwater tardigrade</name>
    <dbReference type="NCBI Taxonomy" id="2072580"/>
    <lineage>
        <taxon>Eukaryota</taxon>
        <taxon>Metazoa</taxon>
        <taxon>Ecdysozoa</taxon>
        <taxon>Tardigrada</taxon>
        <taxon>Eutardigrada</taxon>
        <taxon>Parachela</taxon>
        <taxon>Hypsibioidea</taxon>
        <taxon>Hypsibiidae</taxon>
        <taxon>Hypsibius</taxon>
    </lineage>
</organism>
<feature type="region of interest" description="Disordered" evidence="1">
    <location>
        <begin position="330"/>
        <end position="378"/>
    </location>
</feature>
<dbReference type="AlphaFoldDB" id="A0A1W0WT83"/>
<dbReference type="EMBL" id="MTYJ01000050">
    <property type="protein sequence ID" value="OQV18419.1"/>
    <property type="molecule type" value="Genomic_DNA"/>
</dbReference>
<evidence type="ECO:0000313" key="3">
    <source>
        <dbReference type="Proteomes" id="UP000192578"/>
    </source>
</evidence>
<proteinExistence type="predicted"/>
<keyword evidence="3" id="KW-1185">Reference proteome</keyword>
<evidence type="ECO:0000313" key="2">
    <source>
        <dbReference type="EMBL" id="OQV18419.1"/>
    </source>
</evidence>
<accession>A0A1W0WT83</accession>
<feature type="compositionally biased region" description="Basic and acidic residues" evidence="1">
    <location>
        <begin position="339"/>
        <end position="372"/>
    </location>
</feature>
<feature type="compositionally biased region" description="Gly residues" evidence="1">
    <location>
        <begin position="262"/>
        <end position="271"/>
    </location>
</feature>